<dbReference type="Proteomes" id="UP000298460">
    <property type="component" value="Unassembled WGS sequence"/>
</dbReference>
<dbReference type="RefSeq" id="WP_135548295.1">
    <property type="nucleotide sequence ID" value="NZ_SPQQ01000005.1"/>
</dbReference>
<accession>A0A4Z0R5K0</accession>
<dbReference type="AlphaFoldDB" id="A0A4Z0R5K0"/>
<organism evidence="1 2">
    <name type="scientific">Desulfosporosinus fructosivorans</name>
    <dbReference type="NCBI Taxonomy" id="2018669"/>
    <lineage>
        <taxon>Bacteria</taxon>
        <taxon>Bacillati</taxon>
        <taxon>Bacillota</taxon>
        <taxon>Clostridia</taxon>
        <taxon>Eubacteriales</taxon>
        <taxon>Desulfitobacteriaceae</taxon>
        <taxon>Desulfosporosinus</taxon>
    </lineage>
</organism>
<name>A0A4Z0R5K0_9FIRM</name>
<evidence type="ECO:0000313" key="1">
    <source>
        <dbReference type="EMBL" id="TGE37277.1"/>
    </source>
</evidence>
<keyword evidence="2" id="KW-1185">Reference proteome</keyword>
<sequence>MDNLRALELFIDKDGLWYADGVLMIKKEIIMLFASGLKKDGYDKYHIDWQDQLYPVRVEDAPFFVQSITEQSGRLMIQLYDGRKFPLPLGNIIMKNNIPYISLFWQHDTKLSRPSYCELCKNAIERDGYYFIKYGDNEWRVEEIV</sequence>
<comment type="caution">
    <text evidence="1">The sequence shown here is derived from an EMBL/GenBank/DDBJ whole genome shotgun (WGS) entry which is preliminary data.</text>
</comment>
<gene>
    <name evidence="1" type="ORF">E4K67_15610</name>
</gene>
<dbReference type="EMBL" id="SPQQ01000005">
    <property type="protein sequence ID" value="TGE37277.1"/>
    <property type="molecule type" value="Genomic_DNA"/>
</dbReference>
<dbReference type="OrthoDB" id="1723813at2"/>
<protein>
    <submittedName>
        <fullName evidence="1">DUF1285 domain-containing protein</fullName>
    </submittedName>
</protein>
<reference evidence="1 2" key="1">
    <citation type="submission" date="2019-03" db="EMBL/GenBank/DDBJ databases">
        <title>Draft Genome Sequence of Desulfosporosinus fructosivorans Strain 63.6F, Isolated from Marine Sediment in the Baltic Sea.</title>
        <authorList>
            <person name="Hausmann B."/>
            <person name="Vandieken V."/>
            <person name="Pjevac P."/>
            <person name="Schreck K."/>
            <person name="Herbold C.W."/>
            <person name="Loy A."/>
        </authorList>
    </citation>
    <scope>NUCLEOTIDE SEQUENCE [LARGE SCALE GENOMIC DNA]</scope>
    <source>
        <strain evidence="1 2">63.6F</strain>
    </source>
</reference>
<proteinExistence type="predicted"/>
<dbReference type="Gene3D" id="3.10.540.10">
    <property type="entry name" value="duf1285 like domain"/>
    <property type="match status" value="1"/>
</dbReference>
<evidence type="ECO:0000313" key="2">
    <source>
        <dbReference type="Proteomes" id="UP000298460"/>
    </source>
</evidence>